<name>A0A392QHT5_9FABA</name>
<dbReference type="EMBL" id="LXQA010136461">
    <property type="protein sequence ID" value="MCI23509.1"/>
    <property type="molecule type" value="Genomic_DNA"/>
</dbReference>
<dbReference type="Proteomes" id="UP000265520">
    <property type="component" value="Unassembled WGS sequence"/>
</dbReference>
<proteinExistence type="predicted"/>
<feature type="non-terminal residue" evidence="1">
    <location>
        <position position="1"/>
    </location>
</feature>
<evidence type="ECO:0000313" key="2">
    <source>
        <dbReference type="Proteomes" id="UP000265520"/>
    </source>
</evidence>
<protein>
    <submittedName>
        <fullName evidence="1">Uncharacterized protein</fullName>
    </submittedName>
</protein>
<comment type="caution">
    <text evidence="1">The sequence shown here is derived from an EMBL/GenBank/DDBJ whole genome shotgun (WGS) entry which is preliminary data.</text>
</comment>
<evidence type="ECO:0000313" key="1">
    <source>
        <dbReference type="EMBL" id="MCI23509.1"/>
    </source>
</evidence>
<reference evidence="1 2" key="1">
    <citation type="journal article" date="2018" name="Front. Plant Sci.">
        <title>Red Clover (Trifolium pratense) and Zigzag Clover (T. medium) - A Picture of Genomic Similarities and Differences.</title>
        <authorList>
            <person name="Dluhosova J."/>
            <person name="Istvanek J."/>
            <person name="Nedelnik J."/>
            <person name="Repkova J."/>
        </authorList>
    </citation>
    <scope>NUCLEOTIDE SEQUENCE [LARGE SCALE GENOMIC DNA]</scope>
    <source>
        <strain evidence="2">cv. 10/8</strain>
        <tissue evidence="1">Leaf</tissue>
    </source>
</reference>
<accession>A0A392QHT5</accession>
<organism evidence="1 2">
    <name type="scientific">Trifolium medium</name>
    <dbReference type="NCBI Taxonomy" id="97028"/>
    <lineage>
        <taxon>Eukaryota</taxon>
        <taxon>Viridiplantae</taxon>
        <taxon>Streptophyta</taxon>
        <taxon>Embryophyta</taxon>
        <taxon>Tracheophyta</taxon>
        <taxon>Spermatophyta</taxon>
        <taxon>Magnoliopsida</taxon>
        <taxon>eudicotyledons</taxon>
        <taxon>Gunneridae</taxon>
        <taxon>Pentapetalae</taxon>
        <taxon>rosids</taxon>
        <taxon>fabids</taxon>
        <taxon>Fabales</taxon>
        <taxon>Fabaceae</taxon>
        <taxon>Papilionoideae</taxon>
        <taxon>50 kb inversion clade</taxon>
        <taxon>NPAAA clade</taxon>
        <taxon>Hologalegina</taxon>
        <taxon>IRL clade</taxon>
        <taxon>Trifolieae</taxon>
        <taxon>Trifolium</taxon>
    </lineage>
</organism>
<dbReference type="AlphaFoldDB" id="A0A392QHT5"/>
<keyword evidence="2" id="KW-1185">Reference proteome</keyword>
<sequence>EGLPTWIGVWPSQKSSLRSSADFTLITTPSSFALVAFPLLQGLDLSVWRLLGSTMLIALPWLIELGQTPTTTLLLL</sequence>